<dbReference type="PANTHER" id="PTHR21736">
    <property type="entry name" value="VERNALIZATION-INSENSITIVE PROTEIN 3"/>
    <property type="match status" value="1"/>
</dbReference>
<accession>A0A9D4VC84</accession>
<evidence type="ECO:0000256" key="8">
    <source>
        <dbReference type="SAM" id="MobiDB-lite"/>
    </source>
</evidence>
<keyword evidence="11" id="KW-1185">Reference proteome</keyword>
<feature type="domain" description="Zinc finger PHD-type" evidence="9">
    <location>
        <begin position="273"/>
        <end position="333"/>
    </location>
</feature>
<dbReference type="OrthoDB" id="1892623at2759"/>
<feature type="coiled-coil region" evidence="7">
    <location>
        <begin position="440"/>
        <end position="534"/>
    </location>
</feature>
<dbReference type="InterPro" id="IPR004082">
    <property type="entry name" value="OBERON"/>
</dbReference>
<evidence type="ECO:0000313" key="10">
    <source>
        <dbReference type="EMBL" id="KAI5083578.1"/>
    </source>
</evidence>
<evidence type="ECO:0000256" key="1">
    <source>
        <dbReference type="ARBA" id="ARBA00004123"/>
    </source>
</evidence>
<keyword evidence="6" id="KW-0539">Nucleus</keyword>
<sequence length="604" mass="67342">MKRTRSFMEGEENGGTGAGAGAGPTSLSTGALPSYQQSAGGRGAALGLMSLSQLPISLSNRDGALLAIEHAKDSSDAATASSRGAWNAEQLTEYEGKQNRHAREPNTVEINNIKEENGGLPEQTVIHRVGSSDKLTLKDIACGPIDVIAEQMHGQPDEVSEELKVELREILNGTGGIQQREEFILLQTFVLNRRDLFPESLVQANRNQLQILVALKTGIPVFLLPNISVTQSILIEVFFHKRCRNMACQSQLPGDECACEVCSTKSGFCNVCMCTICSKFDFDVNTCRWIGCDVCSHWTHTDCAIRVGQVTMGVSPKGSGSSHGMLFNCRACKNTSELLGWVKDVFNNCAADWEVGEIAKEVDCVHRIFLRSEDLKGKRLLRKSEELLERLKSGVDGRIICGEMQRFFQELEAEDSEEGKGEDAKMIEPQDACNRIAEVVQEAVAKMETVAQEKARALKRARLALDTSTKELDEKKRELQGLQLERQRKKHEIEELETIVKLKLAESEMFQTRADEARSEAEKLQRIVVDKSEKAEEEYTARYLQLRLNEVEAQRRALFEKIQLQDHSRPQQSALQMAKIQDLLKRVYSQKEFSDLKETSGSGL</sequence>
<reference evidence="10" key="1">
    <citation type="submission" date="2021-01" db="EMBL/GenBank/DDBJ databases">
        <title>Adiantum capillus-veneris genome.</title>
        <authorList>
            <person name="Fang Y."/>
            <person name="Liao Q."/>
        </authorList>
    </citation>
    <scope>NUCLEOTIDE SEQUENCE</scope>
    <source>
        <strain evidence="10">H3</strain>
        <tissue evidence="10">Leaf</tissue>
    </source>
</reference>
<protein>
    <recommendedName>
        <fullName evidence="9">Zinc finger PHD-type domain-containing protein</fullName>
    </recommendedName>
</protein>
<dbReference type="InterPro" id="IPR032881">
    <property type="entry name" value="Oberon-like_PHD"/>
</dbReference>
<feature type="compositionally biased region" description="Polar residues" evidence="8">
    <location>
        <begin position="25"/>
        <end position="35"/>
    </location>
</feature>
<dbReference type="GO" id="GO:0010078">
    <property type="term" value="P:maintenance of root meristem identity"/>
    <property type="evidence" value="ECO:0007669"/>
    <property type="project" value="TreeGrafter"/>
</dbReference>
<dbReference type="PRINTS" id="PR01544">
    <property type="entry name" value="ARATH130DUF"/>
</dbReference>
<evidence type="ECO:0000256" key="2">
    <source>
        <dbReference type="ARBA" id="ARBA00022723"/>
    </source>
</evidence>
<proteinExistence type="predicted"/>
<evidence type="ECO:0000256" key="7">
    <source>
        <dbReference type="SAM" id="Coils"/>
    </source>
</evidence>
<keyword evidence="5 7" id="KW-0175">Coiled coil</keyword>
<comment type="caution">
    <text evidence="10">The sequence shown here is derived from an EMBL/GenBank/DDBJ whole genome shotgun (WGS) entry which is preliminary data.</text>
</comment>
<feature type="compositionally biased region" description="Gly residues" evidence="8">
    <location>
        <begin position="13"/>
        <end position="22"/>
    </location>
</feature>
<evidence type="ECO:0000256" key="5">
    <source>
        <dbReference type="ARBA" id="ARBA00023054"/>
    </source>
</evidence>
<dbReference type="EMBL" id="JABFUD020000002">
    <property type="protein sequence ID" value="KAI5083578.1"/>
    <property type="molecule type" value="Genomic_DNA"/>
</dbReference>
<dbReference type="GO" id="GO:0008270">
    <property type="term" value="F:zinc ion binding"/>
    <property type="evidence" value="ECO:0007669"/>
    <property type="project" value="UniProtKB-KW"/>
</dbReference>
<dbReference type="InterPro" id="IPR032535">
    <property type="entry name" value="Oberon_CC"/>
</dbReference>
<evidence type="ECO:0000259" key="9">
    <source>
        <dbReference type="SMART" id="SM00249"/>
    </source>
</evidence>
<dbReference type="GO" id="GO:0010468">
    <property type="term" value="P:regulation of gene expression"/>
    <property type="evidence" value="ECO:0007669"/>
    <property type="project" value="TreeGrafter"/>
</dbReference>
<organism evidence="10 11">
    <name type="scientific">Adiantum capillus-veneris</name>
    <name type="common">Maidenhair fern</name>
    <dbReference type="NCBI Taxonomy" id="13818"/>
    <lineage>
        <taxon>Eukaryota</taxon>
        <taxon>Viridiplantae</taxon>
        <taxon>Streptophyta</taxon>
        <taxon>Embryophyta</taxon>
        <taxon>Tracheophyta</taxon>
        <taxon>Polypodiopsida</taxon>
        <taxon>Polypodiidae</taxon>
        <taxon>Polypodiales</taxon>
        <taxon>Pteridineae</taxon>
        <taxon>Pteridaceae</taxon>
        <taxon>Vittarioideae</taxon>
        <taxon>Adiantum</taxon>
    </lineage>
</organism>
<evidence type="ECO:0000256" key="4">
    <source>
        <dbReference type="ARBA" id="ARBA00022833"/>
    </source>
</evidence>
<dbReference type="Pfam" id="PF07227">
    <property type="entry name" value="PHD_Oberon"/>
    <property type="match status" value="1"/>
</dbReference>
<evidence type="ECO:0000256" key="6">
    <source>
        <dbReference type="ARBA" id="ARBA00023242"/>
    </source>
</evidence>
<dbReference type="SMART" id="SM00249">
    <property type="entry name" value="PHD"/>
    <property type="match status" value="1"/>
</dbReference>
<dbReference type="GO" id="GO:0010492">
    <property type="term" value="P:maintenance of shoot apical meristem identity"/>
    <property type="evidence" value="ECO:0007669"/>
    <property type="project" value="TreeGrafter"/>
</dbReference>
<evidence type="ECO:0000256" key="3">
    <source>
        <dbReference type="ARBA" id="ARBA00022771"/>
    </source>
</evidence>
<keyword evidence="2" id="KW-0479">Metal-binding</keyword>
<comment type="subcellular location">
    <subcellularLocation>
        <location evidence="1">Nucleus</location>
    </subcellularLocation>
</comment>
<dbReference type="AlphaFoldDB" id="A0A9D4VC84"/>
<feature type="region of interest" description="Disordered" evidence="8">
    <location>
        <begin position="1"/>
        <end position="35"/>
    </location>
</feature>
<dbReference type="InterPro" id="IPR001965">
    <property type="entry name" value="Znf_PHD"/>
</dbReference>
<dbReference type="Proteomes" id="UP000886520">
    <property type="component" value="Chromosome 3"/>
</dbReference>
<gene>
    <name evidence="10" type="ORF">GOP47_0003321</name>
</gene>
<dbReference type="GO" id="GO:0005634">
    <property type="term" value="C:nucleus"/>
    <property type="evidence" value="ECO:0007669"/>
    <property type="project" value="UniProtKB-SubCell"/>
</dbReference>
<dbReference type="CDD" id="cd15612">
    <property type="entry name" value="PHD_OBE1_like"/>
    <property type="match status" value="1"/>
</dbReference>
<dbReference type="PANTHER" id="PTHR21736:SF37">
    <property type="entry name" value="PROTEIN OBERON 2"/>
    <property type="match status" value="1"/>
</dbReference>
<dbReference type="InterPro" id="IPR047578">
    <property type="entry name" value="OBE1-like_PHD"/>
</dbReference>
<evidence type="ECO:0000313" key="11">
    <source>
        <dbReference type="Proteomes" id="UP000886520"/>
    </source>
</evidence>
<dbReference type="Pfam" id="PF16312">
    <property type="entry name" value="Oberon_cc"/>
    <property type="match status" value="1"/>
</dbReference>
<name>A0A9D4VC84_ADICA</name>
<keyword evidence="3" id="KW-0863">Zinc-finger</keyword>
<keyword evidence="4" id="KW-0862">Zinc</keyword>